<reference evidence="13 14" key="1">
    <citation type="submission" date="2020-09" db="EMBL/GenBank/DDBJ databases">
        <title>Roseomonas.</title>
        <authorList>
            <person name="Zhu W."/>
        </authorList>
    </citation>
    <scope>NUCLEOTIDE SEQUENCE [LARGE SCALE GENOMIC DNA]</scope>
    <source>
        <strain evidence="13 14">573</strain>
    </source>
</reference>
<evidence type="ECO:0000256" key="10">
    <source>
        <dbReference type="SAM" id="MobiDB-lite"/>
    </source>
</evidence>
<evidence type="ECO:0000256" key="4">
    <source>
        <dbReference type="ARBA" id="ARBA00018392"/>
    </source>
</evidence>
<proteinExistence type="predicted"/>
<evidence type="ECO:0000256" key="3">
    <source>
        <dbReference type="ARBA" id="ARBA00004613"/>
    </source>
</evidence>
<dbReference type="CDD" id="cd09143">
    <property type="entry name" value="PLDc_vPLD1_2_like_bac_2"/>
    <property type="match status" value="1"/>
</dbReference>
<dbReference type="InterPro" id="IPR001736">
    <property type="entry name" value="PLipase_D/transphosphatidylase"/>
</dbReference>
<dbReference type="PANTHER" id="PTHR18896:SF76">
    <property type="entry name" value="PHOSPHOLIPASE"/>
    <property type="match status" value="1"/>
</dbReference>
<feature type="transmembrane region" description="Helical" evidence="11">
    <location>
        <begin position="643"/>
        <end position="664"/>
    </location>
</feature>
<dbReference type="CDD" id="cd09140">
    <property type="entry name" value="PLDc_vPLD1_2_like_bac_1"/>
    <property type="match status" value="1"/>
</dbReference>
<dbReference type="InterPro" id="IPR032816">
    <property type="entry name" value="VTT_dom"/>
</dbReference>
<keyword evidence="6" id="KW-0677">Repeat</keyword>
<dbReference type="SMART" id="SM00155">
    <property type="entry name" value="PLDc"/>
    <property type="match status" value="2"/>
</dbReference>
<feature type="region of interest" description="Disordered" evidence="10">
    <location>
        <begin position="1"/>
        <end position="32"/>
    </location>
</feature>
<evidence type="ECO:0000256" key="5">
    <source>
        <dbReference type="ARBA" id="ARBA00022525"/>
    </source>
</evidence>
<keyword evidence="8" id="KW-0443">Lipid metabolism</keyword>
<feature type="domain" description="PLD phosphodiesterase" evidence="12">
    <location>
        <begin position="156"/>
        <end position="183"/>
    </location>
</feature>
<keyword evidence="11" id="KW-0472">Membrane</keyword>
<feature type="domain" description="PLD phosphodiesterase" evidence="12">
    <location>
        <begin position="378"/>
        <end position="405"/>
    </location>
</feature>
<evidence type="ECO:0000256" key="6">
    <source>
        <dbReference type="ARBA" id="ARBA00022737"/>
    </source>
</evidence>
<evidence type="ECO:0000313" key="14">
    <source>
        <dbReference type="Proteomes" id="UP001518989"/>
    </source>
</evidence>
<dbReference type="PANTHER" id="PTHR18896">
    <property type="entry name" value="PHOSPHOLIPASE D"/>
    <property type="match status" value="1"/>
</dbReference>
<evidence type="ECO:0000313" key="13">
    <source>
        <dbReference type="EMBL" id="MBO1079498.1"/>
    </source>
</evidence>
<dbReference type="Proteomes" id="UP001518989">
    <property type="component" value="Unassembled WGS sequence"/>
</dbReference>
<dbReference type="RefSeq" id="WP_207417141.1">
    <property type="nucleotide sequence ID" value="NZ_JACTNG010000005.1"/>
</dbReference>
<dbReference type="Pfam" id="PF09335">
    <property type="entry name" value="VTT_dom"/>
    <property type="match status" value="1"/>
</dbReference>
<accession>A0ABS3KPU3</accession>
<dbReference type="InterPro" id="IPR025202">
    <property type="entry name" value="PLD-like_dom"/>
</dbReference>
<comment type="function">
    <text evidence="2">Could be a virulence factor.</text>
</comment>
<gene>
    <name evidence="13" type="ORF">IAI61_10680</name>
</gene>
<dbReference type="EMBL" id="JACTNG010000005">
    <property type="protein sequence ID" value="MBO1079498.1"/>
    <property type="molecule type" value="Genomic_DNA"/>
</dbReference>
<evidence type="ECO:0000256" key="9">
    <source>
        <dbReference type="ARBA" id="ARBA00029594"/>
    </source>
</evidence>
<keyword evidence="11" id="KW-0812">Transmembrane</keyword>
<feature type="transmembrane region" description="Helical" evidence="11">
    <location>
        <begin position="560"/>
        <end position="584"/>
    </location>
</feature>
<feature type="transmembrane region" description="Helical" evidence="11">
    <location>
        <begin position="671"/>
        <end position="693"/>
    </location>
</feature>
<comment type="subcellular location">
    <subcellularLocation>
        <location evidence="3">Secreted</location>
    </subcellularLocation>
</comment>
<keyword evidence="14" id="KW-1185">Reference proteome</keyword>
<feature type="transmembrane region" description="Helical" evidence="11">
    <location>
        <begin position="596"/>
        <end position="615"/>
    </location>
</feature>
<dbReference type="Gene3D" id="3.30.870.10">
    <property type="entry name" value="Endonuclease Chain A"/>
    <property type="match status" value="2"/>
</dbReference>
<feature type="transmembrane region" description="Helical" evidence="11">
    <location>
        <begin position="708"/>
        <end position="729"/>
    </location>
</feature>
<sequence length="744" mass="81574">MQPSPSPILSRQPDDRRSVPASATAPSPPTMLQPGRNVWRVARAARASVLVDAANYYGALREALLKAEDSILIAGWDIDSRAPLVGPSGEPTDGLPATLGAFLTALVHRRPQLRVKLLLWDYSVLYALERELLPALMLHWNTPAQIELCLDDEVPLGASHHQKIVVVDDRLAFSGGLDLTIRRWDTSHHAINDPHRMDPGDQPYAPFHDVQMLVDGEAAGALADLFRGRWARSACEDLPPRAEVGADAPDLWPRALVPDLRDVAVGIARTQADYDGEPAVREVETLFEDMIDGAERCIYAENQFYTNLGLAARLGKRMQERPDLQVVLLGPRTHHTWLEHRTMLAGRIRFMMLLRQMGVADRIRMLYPQIGDKRGPHADVMVHAKVTIVDDRIMRIGSANLCNRSMAIDTECDLVVEGTDERTRAGIRMVRDRFLAEHIGVKPERVAAITQSGTLFQALDQLSSRQRRLLPIQDGELAEGEGVPQIEAVADPRRPIGPETMLADFDADEAPEGSGGMALWLRIGLVVAPMVILGVAWRYTPLSDFMNPNTFTSSLQAGGAWGPVLALGLFMLLGLIAFPVNVLIVATAAAFGLWPGLMYAAVGAMVSAVLTYLVGRRMGPGVLRKIIGPRINKVSRSIAKNGILAVTLVRLMPIAPFTLVNLVAGAIRIPLLDYTVGTALGLAPGLLLMTALGDRLLRILTDPSLKDIFGFVVVLLCWGLLSFGLQSLIKRWRRRSERKRDAAA</sequence>
<evidence type="ECO:0000256" key="2">
    <source>
        <dbReference type="ARBA" id="ARBA00003145"/>
    </source>
</evidence>
<keyword evidence="7" id="KW-0378">Hydrolase</keyword>
<dbReference type="Pfam" id="PF13091">
    <property type="entry name" value="PLDc_2"/>
    <property type="match status" value="1"/>
</dbReference>
<protein>
    <recommendedName>
        <fullName evidence="4">Phospholipase D</fullName>
    </recommendedName>
    <alternativeName>
        <fullName evidence="9">Choline phosphatase</fullName>
    </alternativeName>
</protein>
<dbReference type="Pfam" id="PF00614">
    <property type="entry name" value="PLDc"/>
    <property type="match status" value="1"/>
</dbReference>
<evidence type="ECO:0000256" key="11">
    <source>
        <dbReference type="SAM" id="Phobius"/>
    </source>
</evidence>
<name>A0ABS3KPU3_9PROT</name>
<dbReference type="InterPro" id="IPR015679">
    <property type="entry name" value="PLipase_D_fam"/>
</dbReference>
<dbReference type="SUPFAM" id="SSF56024">
    <property type="entry name" value="Phospholipase D/nuclease"/>
    <property type="match status" value="2"/>
</dbReference>
<evidence type="ECO:0000256" key="7">
    <source>
        <dbReference type="ARBA" id="ARBA00022801"/>
    </source>
</evidence>
<comment type="caution">
    <text evidence="13">The sequence shown here is derived from an EMBL/GenBank/DDBJ whole genome shotgun (WGS) entry which is preliminary data.</text>
</comment>
<keyword evidence="11" id="KW-1133">Transmembrane helix</keyword>
<evidence type="ECO:0000259" key="12">
    <source>
        <dbReference type="PROSITE" id="PS50035"/>
    </source>
</evidence>
<evidence type="ECO:0000256" key="8">
    <source>
        <dbReference type="ARBA" id="ARBA00023098"/>
    </source>
</evidence>
<organism evidence="13 14">
    <name type="scientific">Roseomonas haemaphysalidis</name>
    <dbReference type="NCBI Taxonomy" id="2768162"/>
    <lineage>
        <taxon>Bacteria</taxon>
        <taxon>Pseudomonadati</taxon>
        <taxon>Pseudomonadota</taxon>
        <taxon>Alphaproteobacteria</taxon>
        <taxon>Acetobacterales</taxon>
        <taxon>Roseomonadaceae</taxon>
        <taxon>Roseomonas</taxon>
    </lineage>
</organism>
<evidence type="ECO:0000256" key="1">
    <source>
        <dbReference type="ARBA" id="ARBA00000798"/>
    </source>
</evidence>
<dbReference type="PROSITE" id="PS50035">
    <property type="entry name" value="PLD"/>
    <property type="match status" value="2"/>
</dbReference>
<comment type="catalytic activity">
    <reaction evidence="1">
        <text>a 1,2-diacyl-sn-glycero-3-phosphocholine + H2O = a 1,2-diacyl-sn-glycero-3-phosphate + choline + H(+)</text>
        <dbReference type="Rhea" id="RHEA:14445"/>
        <dbReference type="ChEBI" id="CHEBI:15354"/>
        <dbReference type="ChEBI" id="CHEBI:15377"/>
        <dbReference type="ChEBI" id="CHEBI:15378"/>
        <dbReference type="ChEBI" id="CHEBI:57643"/>
        <dbReference type="ChEBI" id="CHEBI:58608"/>
        <dbReference type="EC" id="3.1.4.4"/>
    </reaction>
</comment>
<keyword evidence="5" id="KW-0964">Secreted</keyword>